<comment type="caution">
    <text evidence="2">The sequence shown here is derived from an EMBL/GenBank/DDBJ whole genome shotgun (WGS) entry which is preliminary data.</text>
</comment>
<feature type="region of interest" description="Disordered" evidence="1">
    <location>
        <begin position="689"/>
        <end position="709"/>
    </location>
</feature>
<reference evidence="2 3" key="1">
    <citation type="submission" date="2024-01" db="EMBL/GenBank/DDBJ databases">
        <authorList>
            <person name="Allen C."/>
            <person name="Tagirdzhanova G."/>
        </authorList>
    </citation>
    <scope>NUCLEOTIDE SEQUENCE [LARGE SCALE GENOMIC DNA]</scope>
    <source>
        <strain evidence="2 3">CBS 573.63</strain>
    </source>
</reference>
<evidence type="ECO:0000313" key="2">
    <source>
        <dbReference type="EMBL" id="CAK7271705.1"/>
    </source>
</evidence>
<feature type="region of interest" description="Disordered" evidence="1">
    <location>
        <begin position="503"/>
        <end position="538"/>
    </location>
</feature>
<evidence type="ECO:0000313" key="3">
    <source>
        <dbReference type="Proteomes" id="UP001642501"/>
    </source>
</evidence>
<gene>
    <name evidence="2" type="ORF">SEPCBS57363_004760</name>
</gene>
<evidence type="ECO:0000256" key="1">
    <source>
        <dbReference type="SAM" id="MobiDB-lite"/>
    </source>
</evidence>
<sequence length="894" mass="100985">MALQMLLRQDEAQRQTSLSDSLCGLESWRTRLNSLAFKGISEDDIQHWLWILSAPGSDERISRFVADGTRPKPVFLLFQLLRHDETFHKGRSLLDLYNYIARQCVHLRLRLPEFEPPFGAVRRSIDPALNMTPDNFLMLLRLLVYHYLRLWPSALPAVSRLVVSYIETLPHMVKGGDQQAFKDACRIFNCALVLFQRKSPVSPVFHMRYNWRAQKVLLAMSSALPRALLINRAGFRAIRRVLLALGKSPAERVVALRMARTWPPYRRNWDGRDEQRQPQDDFSRSTQAGVLMREAGYAETEHDHALGVLGGVLPGESPTVQTRSLSPRTWTGFRASLNVFSTWAARVRATRDINEAWHEFQTAPTNMYGSRSLLRPNIQVYAEMFKKLVALSVDFRSTPPGILSFSGQAVGRHGKELLPGDAKEVYPVNDATLTTFEKQRLRPPTLAALYEQMLHDDIRPVGDCLSVLVQNATTLDAAMKYLHDSPIDKAALAALELPKASRISPSRVTNTNAHSSPFSTTRRASRRPLKQQPQEPEPPITLELLRNIPLTNLSAYIYLMCRFQPRLTAEAARLGKQRRTALIHHAIQLSARRLPPSVKEGCTYKAPWHTIMRTLAQPKLMVSPQHTNDRRFHDTEALYLALRVFDHVSQAGGVDVILFDSLCKVMQKSLRWANPAHMTAISAAEEDISESKRSLLQPTPPPHPVEQRQRELLQTAHASLVAAFEDMTILPDSETGPLGSASSLLPSPASHHPATPYNITAGMLQSYLETLGYLGDTKAMTRAMHWVLRTWDDWTVLEDAKNPDDGQHATMGRVFIMYRAFVEGMEASPSPADAMVGEDVALGSQAASIKDQLVQLQRQGCTWRWPTSYDADEYVRWHRQEHNGTFWARVRPSA</sequence>
<accession>A0ABP0DXP2</accession>
<organism evidence="2 3">
    <name type="scientific">Sporothrix epigloea</name>
    <dbReference type="NCBI Taxonomy" id="1892477"/>
    <lineage>
        <taxon>Eukaryota</taxon>
        <taxon>Fungi</taxon>
        <taxon>Dikarya</taxon>
        <taxon>Ascomycota</taxon>
        <taxon>Pezizomycotina</taxon>
        <taxon>Sordariomycetes</taxon>
        <taxon>Sordariomycetidae</taxon>
        <taxon>Ophiostomatales</taxon>
        <taxon>Ophiostomataceae</taxon>
        <taxon>Sporothrix</taxon>
    </lineage>
</organism>
<protein>
    <submittedName>
        <fullName evidence="2">Uncharacterized protein</fullName>
    </submittedName>
</protein>
<dbReference type="EMBL" id="CAWUOM010000093">
    <property type="protein sequence ID" value="CAK7271705.1"/>
    <property type="molecule type" value="Genomic_DNA"/>
</dbReference>
<proteinExistence type="predicted"/>
<dbReference type="Proteomes" id="UP001642501">
    <property type="component" value="Unassembled WGS sequence"/>
</dbReference>
<name>A0ABP0DXP2_9PEZI</name>
<keyword evidence="3" id="KW-1185">Reference proteome</keyword>
<feature type="compositionally biased region" description="Polar residues" evidence="1">
    <location>
        <begin position="503"/>
        <end position="522"/>
    </location>
</feature>